<reference evidence="5" key="1">
    <citation type="submission" date="2016-04" db="EMBL/GenBank/DDBJ databases">
        <title>Cephalotus genome sequencing.</title>
        <authorList>
            <person name="Fukushima K."/>
            <person name="Hasebe M."/>
            <person name="Fang X."/>
        </authorList>
    </citation>
    <scope>NUCLEOTIDE SEQUENCE [LARGE SCALE GENOMIC DNA]</scope>
    <source>
        <strain evidence="5">cv. St1</strain>
    </source>
</reference>
<dbReference type="STRING" id="3775.A0A1Q3D030"/>
<protein>
    <submittedName>
        <fullName evidence="4">Transferase domain-containing protein</fullName>
    </submittedName>
</protein>
<feature type="non-terminal residue" evidence="4">
    <location>
        <position position="1"/>
    </location>
</feature>
<dbReference type="PANTHER" id="PTHR31623:SF17">
    <property type="entry name" value="F21J9.9"/>
    <property type="match status" value="1"/>
</dbReference>
<dbReference type="Gene3D" id="3.30.559.10">
    <property type="entry name" value="Chloramphenicol acetyltransferase-like domain"/>
    <property type="match status" value="1"/>
</dbReference>
<dbReference type="InterPro" id="IPR023213">
    <property type="entry name" value="CAT-like_dom_sf"/>
</dbReference>
<sequence length="200" mass="22640">LKMMVKILSKKLITPSSPTPKHLQTMKLSAFDQIQPPVYIPFLLYFESVTHGHLRPSMLTHSINLRGKTGMPIQIQENTQGNLVRLAFARFIPNQESKTEFNDLLSRIHDAIHNTMKDCAQQQNADSILLGMTNALNEVNEEHEKGEADIYSFSSWSRFPVYEADFGWGKPDAGGTVTIPYLSNFFCGYHVGKQDKLSRP</sequence>
<name>A0A1Q3D030_CEPFO</name>
<dbReference type="InParanoid" id="A0A1Q3D030"/>
<dbReference type="Pfam" id="PF02458">
    <property type="entry name" value="Transferase"/>
    <property type="match status" value="1"/>
</dbReference>
<comment type="caution">
    <text evidence="4">The sequence shown here is derived from an EMBL/GenBank/DDBJ whole genome shotgun (WGS) entry which is preliminary data.</text>
</comment>
<accession>A0A1Q3D030</accession>
<dbReference type="GO" id="GO:0016746">
    <property type="term" value="F:acyltransferase activity"/>
    <property type="evidence" value="ECO:0007669"/>
    <property type="project" value="UniProtKB-KW"/>
</dbReference>
<evidence type="ECO:0000256" key="3">
    <source>
        <dbReference type="ARBA" id="ARBA00023315"/>
    </source>
</evidence>
<gene>
    <name evidence="4" type="ORF">CFOL_v3_29097</name>
</gene>
<dbReference type="EMBL" id="BDDD01003640">
    <property type="protein sequence ID" value="GAV85663.1"/>
    <property type="molecule type" value="Genomic_DNA"/>
</dbReference>
<dbReference type="OrthoDB" id="671439at2759"/>
<dbReference type="PANTHER" id="PTHR31623">
    <property type="entry name" value="F21J9.9"/>
    <property type="match status" value="1"/>
</dbReference>
<evidence type="ECO:0000256" key="2">
    <source>
        <dbReference type="ARBA" id="ARBA00022679"/>
    </source>
</evidence>
<comment type="similarity">
    <text evidence="1">Belongs to the plant acyltransferase family.</text>
</comment>
<dbReference type="Proteomes" id="UP000187406">
    <property type="component" value="Unassembled WGS sequence"/>
</dbReference>
<dbReference type="AlphaFoldDB" id="A0A1Q3D030"/>
<organism evidence="4 5">
    <name type="scientific">Cephalotus follicularis</name>
    <name type="common">Albany pitcher plant</name>
    <dbReference type="NCBI Taxonomy" id="3775"/>
    <lineage>
        <taxon>Eukaryota</taxon>
        <taxon>Viridiplantae</taxon>
        <taxon>Streptophyta</taxon>
        <taxon>Embryophyta</taxon>
        <taxon>Tracheophyta</taxon>
        <taxon>Spermatophyta</taxon>
        <taxon>Magnoliopsida</taxon>
        <taxon>eudicotyledons</taxon>
        <taxon>Gunneridae</taxon>
        <taxon>Pentapetalae</taxon>
        <taxon>rosids</taxon>
        <taxon>fabids</taxon>
        <taxon>Oxalidales</taxon>
        <taxon>Cephalotaceae</taxon>
        <taxon>Cephalotus</taxon>
    </lineage>
</organism>
<keyword evidence="5" id="KW-1185">Reference proteome</keyword>
<keyword evidence="2 4" id="KW-0808">Transferase</keyword>
<evidence type="ECO:0000256" key="1">
    <source>
        <dbReference type="ARBA" id="ARBA00009861"/>
    </source>
</evidence>
<proteinExistence type="inferred from homology"/>
<evidence type="ECO:0000313" key="4">
    <source>
        <dbReference type="EMBL" id="GAV85663.1"/>
    </source>
</evidence>
<keyword evidence="3" id="KW-0012">Acyltransferase</keyword>
<evidence type="ECO:0000313" key="5">
    <source>
        <dbReference type="Proteomes" id="UP000187406"/>
    </source>
</evidence>